<evidence type="ECO:0000313" key="2">
    <source>
        <dbReference type="EMBL" id="SNR78893.1"/>
    </source>
</evidence>
<sequence length="320" mass="34339">MAVFRNGSNGVEVTRIQQRLAELGLFSASPDGVYGAQTEAAVRRFQQSQGLAVDGAVGPQTWALLFPGQEAGAPLVSGDVATRSLALTGSFETGHLAPECFAAVTGNFDGQGMSFGALQWNFGQGSLQPLLKRLLDEHPDVAEKVFGNRLDELRQAVLGGRDASMRFAASIQAPGGKNVAEPWRTLFHSLGLTPEFQAIERDGAAAYFDRAVRLCSAYGLWSERGRALMFDICVQNGSIADATAKLIQSGFAALSANLPPEEAEVERMRIVANRRAEAANPRFVEDVRTRKLCIAEGRGTVHGIAYDLEGQFGLGLRRVA</sequence>
<evidence type="ECO:0000313" key="3">
    <source>
        <dbReference type="Proteomes" id="UP000198324"/>
    </source>
</evidence>
<dbReference type="Gene3D" id="1.10.101.10">
    <property type="entry name" value="PGBD-like superfamily/PGBD"/>
    <property type="match status" value="1"/>
</dbReference>
<dbReference type="AlphaFoldDB" id="A0A238Z7S4"/>
<dbReference type="SUPFAM" id="SSF47090">
    <property type="entry name" value="PGBD-like"/>
    <property type="match status" value="1"/>
</dbReference>
<dbReference type="RefSeq" id="WP_089272890.1">
    <property type="nucleotide sequence ID" value="NZ_FZOC01000002.1"/>
</dbReference>
<dbReference type="Pfam" id="PF01471">
    <property type="entry name" value="PG_binding_1"/>
    <property type="match status" value="1"/>
</dbReference>
<protein>
    <submittedName>
        <fullName evidence="2">Glycosyl hydrolase family 46</fullName>
    </submittedName>
</protein>
<gene>
    <name evidence="2" type="ORF">SAMN04488503_1288</name>
</gene>
<keyword evidence="3" id="KW-1185">Reference proteome</keyword>
<dbReference type="GO" id="GO:0016787">
    <property type="term" value="F:hydrolase activity"/>
    <property type="evidence" value="ECO:0007669"/>
    <property type="project" value="UniProtKB-KW"/>
</dbReference>
<dbReference type="InterPro" id="IPR036366">
    <property type="entry name" value="PGBDSf"/>
</dbReference>
<proteinExistence type="predicted"/>
<dbReference type="InterPro" id="IPR036365">
    <property type="entry name" value="PGBD-like_sf"/>
</dbReference>
<keyword evidence="2" id="KW-0378">Hydrolase</keyword>
<name>A0A238Z7S4_9BACT</name>
<reference evidence="2 3" key="1">
    <citation type="submission" date="2017-06" db="EMBL/GenBank/DDBJ databases">
        <authorList>
            <person name="Kim H.J."/>
            <person name="Triplett B.A."/>
        </authorList>
    </citation>
    <scope>NUCLEOTIDE SEQUENCE [LARGE SCALE GENOMIC DNA]</scope>
    <source>
        <strain evidence="2 3">DSM 13116</strain>
    </source>
</reference>
<dbReference type="InterPro" id="IPR002477">
    <property type="entry name" value="Peptidoglycan-bd-like"/>
</dbReference>
<feature type="domain" description="Peptidoglycan binding-like" evidence="1">
    <location>
        <begin position="10"/>
        <end position="65"/>
    </location>
</feature>
<evidence type="ECO:0000259" key="1">
    <source>
        <dbReference type="Pfam" id="PF01471"/>
    </source>
</evidence>
<dbReference type="EMBL" id="FZOC01000002">
    <property type="protein sequence ID" value="SNR78893.1"/>
    <property type="molecule type" value="Genomic_DNA"/>
</dbReference>
<dbReference type="OrthoDB" id="5395100at2"/>
<accession>A0A238Z7S4</accession>
<dbReference type="Proteomes" id="UP000198324">
    <property type="component" value="Unassembled WGS sequence"/>
</dbReference>
<organism evidence="2 3">
    <name type="scientific">Humidesulfovibrio mexicanus</name>
    <dbReference type="NCBI Taxonomy" id="147047"/>
    <lineage>
        <taxon>Bacteria</taxon>
        <taxon>Pseudomonadati</taxon>
        <taxon>Thermodesulfobacteriota</taxon>
        <taxon>Desulfovibrionia</taxon>
        <taxon>Desulfovibrionales</taxon>
        <taxon>Desulfovibrionaceae</taxon>
        <taxon>Humidesulfovibrio</taxon>
    </lineage>
</organism>